<feature type="domain" description="DUF4283" evidence="2">
    <location>
        <begin position="66"/>
        <end position="148"/>
    </location>
</feature>
<dbReference type="Proteomes" id="UP000233837">
    <property type="component" value="Unassembled WGS sequence"/>
</dbReference>
<keyword evidence="4" id="KW-1185">Reference proteome</keyword>
<keyword evidence="3" id="KW-0540">Nuclease</keyword>
<sequence>MDSSLHITNFPPLASSSAGGVRSSPKDWSQVFATEHNSPKAFSFSHFPSEPEVIPFSGDKLQQGGEDWKLCLVGYSIGRRPYYEALLGAIKKTWSLKGSVQLLSLNDGFFLFKFSCNDDYEMVWTRGVWFLLGKPFVLQKWHPKFTPTKEDFTSVPIWVKIHDLTLACWNSEGISRIASKIGVPLAADSLTEQKTRLTYARICVLVDRDATYPEEIKVSLDGDIVCLKVQYEWRPYPCNHCKSLMHLSASCPTIPEKERTVQVNDGNSKRGRSNSRKPRFRSFSNSMIVSTIPEKSVVLPNLPPNLNVVQSSSEPTIIATDKSPTINAVINELGMTSLYQPHSPKLHNPLICSSPPKITISEDNTAKDIPNLNSPQEAAASSSNGSLSKSSHQENDITSPNKFGALNIEEDTSLQTEVLVRPVNVMLANNAEGNSDKNNKANEKAKPSYVNVVSKKSAKGKEVKKPQIQLYS</sequence>
<dbReference type="InterPro" id="IPR040256">
    <property type="entry name" value="At4g02000-like"/>
</dbReference>
<feature type="compositionally biased region" description="Basic residues" evidence="1">
    <location>
        <begin position="269"/>
        <end position="280"/>
    </location>
</feature>
<reference evidence="3 4" key="2">
    <citation type="journal article" date="2017" name="Nature">
        <title>The Apostasia genome and the evolution of orchids.</title>
        <authorList>
            <person name="Zhang G.Q."/>
            <person name="Liu K.W."/>
            <person name="Li Z."/>
            <person name="Lohaus R."/>
            <person name="Hsiao Y.Y."/>
            <person name="Niu S.C."/>
            <person name="Wang J.Y."/>
            <person name="Lin Y.C."/>
            <person name="Xu Q."/>
            <person name="Chen L.J."/>
            <person name="Yoshida K."/>
            <person name="Fujiwara S."/>
            <person name="Wang Z.W."/>
            <person name="Zhang Y.Q."/>
            <person name="Mitsuda N."/>
            <person name="Wang M."/>
            <person name="Liu G.H."/>
            <person name="Pecoraro L."/>
            <person name="Huang H.X."/>
            <person name="Xiao X.J."/>
            <person name="Lin M."/>
            <person name="Wu X.Y."/>
            <person name="Wu W.L."/>
            <person name="Chen Y.Y."/>
            <person name="Chang S.B."/>
            <person name="Sakamoto S."/>
            <person name="Ohme-Takagi M."/>
            <person name="Yagi M."/>
            <person name="Zeng S.J."/>
            <person name="Shen C.Y."/>
            <person name="Yeh C.M."/>
            <person name="Luo Y.B."/>
            <person name="Tsai W.C."/>
            <person name="Van de Peer Y."/>
            <person name="Liu Z.J."/>
        </authorList>
    </citation>
    <scope>NUCLEOTIDE SEQUENCE [LARGE SCALE GENOMIC DNA]</scope>
    <source>
        <tissue evidence="3">The whole plant</tissue>
    </source>
</reference>
<evidence type="ECO:0000313" key="4">
    <source>
        <dbReference type="Proteomes" id="UP000233837"/>
    </source>
</evidence>
<dbReference type="EMBL" id="KZ503692">
    <property type="protein sequence ID" value="PKU62139.1"/>
    <property type="molecule type" value="Genomic_DNA"/>
</dbReference>
<feature type="region of interest" description="Disordered" evidence="1">
    <location>
        <begin position="357"/>
        <end position="402"/>
    </location>
</feature>
<keyword evidence="3" id="KW-0378">Hydrolase</keyword>
<dbReference type="GO" id="GO:0004527">
    <property type="term" value="F:exonuclease activity"/>
    <property type="evidence" value="ECO:0007669"/>
    <property type="project" value="UniProtKB-KW"/>
</dbReference>
<evidence type="ECO:0000259" key="2">
    <source>
        <dbReference type="Pfam" id="PF14111"/>
    </source>
</evidence>
<gene>
    <name evidence="3" type="ORF">MA16_Dca026905</name>
</gene>
<keyword evidence="3" id="KW-0269">Exonuclease</keyword>
<evidence type="ECO:0000256" key="1">
    <source>
        <dbReference type="SAM" id="MobiDB-lite"/>
    </source>
</evidence>
<dbReference type="STRING" id="906689.A0A2I0VFE2"/>
<organism evidence="3 4">
    <name type="scientific">Dendrobium catenatum</name>
    <dbReference type="NCBI Taxonomy" id="906689"/>
    <lineage>
        <taxon>Eukaryota</taxon>
        <taxon>Viridiplantae</taxon>
        <taxon>Streptophyta</taxon>
        <taxon>Embryophyta</taxon>
        <taxon>Tracheophyta</taxon>
        <taxon>Spermatophyta</taxon>
        <taxon>Magnoliopsida</taxon>
        <taxon>Liliopsida</taxon>
        <taxon>Asparagales</taxon>
        <taxon>Orchidaceae</taxon>
        <taxon>Epidendroideae</taxon>
        <taxon>Malaxideae</taxon>
        <taxon>Dendrobiinae</taxon>
        <taxon>Dendrobium</taxon>
    </lineage>
</organism>
<accession>A0A2I0VFE2</accession>
<name>A0A2I0VFE2_9ASPA</name>
<dbReference type="PANTHER" id="PTHR31286:SF180">
    <property type="entry name" value="OS10G0362600 PROTEIN"/>
    <property type="match status" value="1"/>
</dbReference>
<feature type="compositionally biased region" description="Basic and acidic residues" evidence="1">
    <location>
        <begin position="434"/>
        <end position="446"/>
    </location>
</feature>
<protein>
    <submittedName>
        <fullName evidence="3">RNA exonuclease 1</fullName>
    </submittedName>
</protein>
<evidence type="ECO:0000313" key="3">
    <source>
        <dbReference type="EMBL" id="PKU62139.1"/>
    </source>
</evidence>
<proteinExistence type="predicted"/>
<reference evidence="3 4" key="1">
    <citation type="journal article" date="2016" name="Sci. Rep.">
        <title>The Dendrobium catenatum Lindl. genome sequence provides insights into polysaccharide synthase, floral development and adaptive evolution.</title>
        <authorList>
            <person name="Zhang G.Q."/>
            <person name="Xu Q."/>
            <person name="Bian C."/>
            <person name="Tsai W.C."/>
            <person name="Yeh C.M."/>
            <person name="Liu K.W."/>
            <person name="Yoshida K."/>
            <person name="Zhang L.S."/>
            <person name="Chang S.B."/>
            <person name="Chen F."/>
            <person name="Shi Y."/>
            <person name="Su Y.Y."/>
            <person name="Zhang Y.Q."/>
            <person name="Chen L.J."/>
            <person name="Yin Y."/>
            <person name="Lin M."/>
            <person name="Huang H."/>
            <person name="Deng H."/>
            <person name="Wang Z.W."/>
            <person name="Zhu S.L."/>
            <person name="Zhao X."/>
            <person name="Deng C."/>
            <person name="Niu S.C."/>
            <person name="Huang J."/>
            <person name="Wang M."/>
            <person name="Liu G.H."/>
            <person name="Yang H.J."/>
            <person name="Xiao X.J."/>
            <person name="Hsiao Y.Y."/>
            <person name="Wu W.L."/>
            <person name="Chen Y.Y."/>
            <person name="Mitsuda N."/>
            <person name="Ohme-Takagi M."/>
            <person name="Luo Y.B."/>
            <person name="Van de Peer Y."/>
            <person name="Liu Z.J."/>
        </authorList>
    </citation>
    <scope>NUCLEOTIDE SEQUENCE [LARGE SCALE GENOMIC DNA]</scope>
    <source>
        <tissue evidence="3">The whole plant</tissue>
    </source>
</reference>
<dbReference type="Pfam" id="PF14111">
    <property type="entry name" value="DUF4283"/>
    <property type="match status" value="1"/>
</dbReference>
<dbReference type="InterPro" id="IPR025558">
    <property type="entry name" value="DUF4283"/>
</dbReference>
<dbReference type="PANTHER" id="PTHR31286">
    <property type="entry name" value="GLYCINE-RICH CELL WALL STRUCTURAL PROTEIN 1.8-LIKE"/>
    <property type="match status" value="1"/>
</dbReference>
<feature type="region of interest" description="Disordered" evidence="1">
    <location>
        <begin position="258"/>
        <end position="280"/>
    </location>
</feature>
<feature type="region of interest" description="Disordered" evidence="1">
    <location>
        <begin position="429"/>
        <end position="472"/>
    </location>
</feature>
<feature type="compositionally biased region" description="Low complexity" evidence="1">
    <location>
        <begin position="378"/>
        <end position="390"/>
    </location>
</feature>
<dbReference type="AlphaFoldDB" id="A0A2I0VFE2"/>